<dbReference type="InterPro" id="IPR017900">
    <property type="entry name" value="4Fe4S_Fe_S_CS"/>
</dbReference>
<name>A0A2V3YEP1_9FIRM</name>
<dbReference type="AlphaFoldDB" id="A0A2V3YEP1"/>
<reference evidence="5 6" key="1">
    <citation type="submission" date="2018-05" db="EMBL/GenBank/DDBJ databases">
        <title>Genomic Encyclopedia of Type Strains, Phase IV (KMG-IV): sequencing the most valuable type-strain genomes for metagenomic binning, comparative biology and taxonomic classification.</title>
        <authorList>
            <person name="Goeker M."/>
        </authorList>
    </citation>
    <scope>NUCLEOTIDE SEQUENCE [LARGE SCALE GENOMIC DNA]</scope>
    <source>
        <strain evidence="5 6">DSM 24995</strain>
    </source>
</reference>
<dbReference type="Gene3D" id="3.40.50.360">
    <property type="match status" value="1"/>
</dbReference>
<dbReference type="EMBL" id="QJKD01000001">
    <property type="protein sequence ID" value="PXX57099.1"/>
    <property type="molecule type" value="Genomic_DNA"/>
</dbReference>
<dbReference type="InterPro" id="IPR029039">
    <property type="entry name" value="Flavoprotein-like_sf"/>
</dbReference>
<dbReference type="GO" id="GO:0010181">
    <property type="term" value="F:FMN binding"/>
    <property type="evidence" value="ECO:0007669"/>
    <property type="project" value="InterPro"/>
</dbReference>
<dbReference type="Proteomes" id="UP000248057">
    <property type="component" value="Unassembled WGS sequence"/>
</dbReference>
<dbReference type="InterPro" id="IPR008254">
    <property type="entry name" value="Flavodoxin/NO_synth"/>
</dbReference>
<dbReference type="GeneID" id="86059752"/>
<feature type="domain" description="4Fe-4S ferredoxin-type" evidence="4">
    <location>
        <begin position="179"/>
        <end position="209"/>
    </location>
</feature>
<keyword evidence="1" id="KW-0479">Metal-binding</keyword>
<dbReference type="PROSITE" id="PS51379">
    <property type="entry name" value="4FE4S_FER_2"/>
    <property type="match status" value="2"/>
</dbReference>
<organism evidence="5 6">
    <name type="scientific">Hungatella effluvii</name>
    <dbReference type="NCBI Taxonomy" id="1096246"/>
    <lineage>
        <taxon>Bacteria</taxon>
        <taxon>Bacillati</taxon>
        <taxon>Bacillota</taxon>
        <taxon>Clostridia</taxon>
        <taxon>Lachnospirales</taxon>
        <taxon>Lachnospiraceae</taxon>
        <taxon>Hungatella</taxon>
    </lineage>
</organism>
<protein>
    <submittedName>
        <fullName evidence="5">4Fe-4S binding protein</fullName>
    </submittedName>
</protein>
<accession>A0A2V3YEP1</accession>
<dbReference type="Pfam" id="PF00258">
    <property type="entry name" value="Flavodoxin_1"/>
    <property type="match status" value="1"/>
</dbReference>
<evidence type="ECO:0000259" key="4">
    <source>
        <dbReference type="PROSITE" id="PS51379"/>
    </source>
</evidence>
<feature type="domain" description="4Fe-4S ferredoxin-type" evidence="4">
    <location>
        <begin position="210"/>
        <end position="237"/>
    </location>
</feature>
<keyword evidence="3" id="KW-0411">Iron-sulfur</keyword>
<evidence type="ECO:0000256" key="1">
    <source>
        <dbReference type="ARBA" id="ARBA00022723"/>
    </source>
</evidence>
<gene>
    <name evidence="5" type="ORF">DFR60_101407</name>
</gene>
<comment type="caution">
    <text evidence="5">The sequence shown here is derived from an EMBL/GenBank/DDBJ whole genome shotgun (WGS) entry which is preliminary data.</text>
</comment>
<dbReference type="PROSITE" id="PS00198">
    <property type="entry name" value="4FE4S_FER_1"/>
    <property type="match status" value="1"/>
</dbReference>
<dbReference type="InterPro" id="IPR017896">
    <property type="entry name" value="4Fe4S_Fe-S-bd"/>
</dbReference>
<dbReference type="Pfam" id="PF13237">
    <property type="entry name" value="Fer4_10"/>
    <property type="match status" value="1"/>
</dbReference>
<dbReference type="InterPro" id="IPR047964">
    <property type="entry name" value="EFR1-like"/>
</dbReference>
<proteinExistence type="predicted"/>
<evidence type="ECO:0000256" key="3">
    <source>
        <dbReference type="ARBA" id="ARBA00023014"/>
    </source>
</evidence>
<dbReference type="RefSeq" id="WP_110321385.1">
    <property type="nucleotide sequence ID" value="NZ_QJKD01000001.1"/>
</dbReference>
<keyword evidence="2" id="KW-0408">Iron</keyword>
<dbReference type="GO" id="GO:0016651">
    <property type="term" value="F:oxidoreductase activity, acting on NAD(P)H"/>
    <property type="evidence" value="ECO:0007669"/>
    <property type="project" value="UniProtKB-ARBA"/>
</dbReference>
<dbReference type="GO" id="GO:0046872">
    <property type="term" value="F:metal ion binding"/>
    <property type="evidence" value="ECO:0007669"/>
    <property type="project" value="UniProtKB-KW"/>
</dbReference>
<dbReference type="SUPFAM" id="SSF54862">
    <property type="entry name" value="4Fe-4S ferredoxins"/>
    <property type="match status" value="1"/>
</dbReference>
<dbReference type="SUPFAM" id="SSF52218">
    <property type="entry name" value="Flavoproteins"/>
    <property type="match status" value="1"/>
</dbReference>
<dbReference type="GO" id="GO:0051536">
    <property type="term" value="F:iron-sulfur cluster binding"/>
    <property type="evidence" value="ECO:0007669"/>
    <property type="project" value="UniProtKB-KW"/>
</dbReference>
<dbReference type="NCBIfam" id="NF038196">
    <property type="entry name" value="ferrodoxin_EFR1"/>
    <property type="match status" value="1"/>
</dbReference>
<evidence type="ECO:0000313" key="5">
    <source>
        <dbReference type="EMBL" id="PXX57099.1"/>
    </source>
</evidence>
<dbReference type="Gene3D" id="3.30.70.20">
    <property type="match status" value="1"/>
</dbReference>
<evidence type="ECO:0000256" key="2">
    <source>
        <dbReference type="ARBA" id="ARBA00023004"/>
    </source>
</evidence>
<sequence length="255" mass="28648">MILYFSGTGNSEYAAKRIGRELRDEVLNLFERIRNHDYSEIHSDSPWVVVVPTYAWRIPRIVQEWLENAALTGNRDIYFVMTCGGSIGNAGRYLEKLCAARKFHYLGCAQIKMPENYIAMFSTPTREEALDIIQRSEAVIDKAALSIKRGEPFPQPALTAQDKINSGIINDIFYPAFVHAKKFSAADTCISCGKCVKVCPLNNIRLEAGKPVWGKNCTHCMACICRCPAEAIEYGKHSKGMPRYVCPKNSTALRK</sequence>
<keyword evidence="6" id="KW-1185">Reference proteome</keyword>
<evidence type="ECO:0000313" key="6">
    <source>
        <dbReference type="Proteomes" id="UP000248057"/>
    </source>
</evidence>